<dbReference type="OrthoDB" id="3531406at2"/>
<organism evidence="1 2">
    <name type="scientific">Actinomadura craniellae</name>
    <dbReference type="NCBI Taxonomy" id="2231787"/>
    <lineage>
        <taxon>Bacteria</taxon>
        <taxon>Bacillati</taxon>
        <taxon>Actinomycetota</taxon>
        <taxon>Actinomycetes</taxon>
        <taxon>Streptosporangiales</taxon>
        <taxon>Thermomonosporaceae</taxon>
        <taxon>Actinomadura</taxon>
    </lineage>
</organism>
<reference evidence="1 2" key="1">
    <citation type="submission" date="2018-06" db="EMBL/GenBank/DDBJ databases">
        <title>Actinomadura craniellae sp. nov. isolated from marine sponge Craniella sp.</title>
        <authorList>
            <person name="Li L."/>
            <person name="Xu Q.H."/>
            <person name="Lin H.W."/>
            <person name="Lu Y.H."/>
        </authorList>
    </citation>
    <scope>NUCLEOTIDE SEQUENCE [LARGE SCALE GENOMIC DNA]</scope>
    <source>
        <strain evidence="1 2">LHW63021</strain>
    </source>
</reference>
<evidence type="ECO:0000313" key="1">
    <source>
        <dbReference type="EMBL" id="RAY14738.1"/>
    </source>
</evidence>
<name>A0A365H6U6_9ACTN</name>
<proteinExistence type="predicted"/>
<dbReference type="AlphaFoldDB" id="A0A365H6U6"/>
<gene>
    <name evidence="1" type="ORF">DPM19_13410</name>
</gene>
<protein>
    <submittedName>
        <fullName evidence="1">Uncharacterized protein</fullName>
    </submittedName>
</protein>
<comment type="caution">
    <text evidence="1">The sequence shown here is derived from an EMBL/GenBank/DDBJ whole genome shotgun (WGS) entry which is preliminary data.</text>
</comment>
<keyword evidence="2" id="KW-1185">Reference proteome</keyword>
<accession>A0A365H6U6</accession>
<dbReference type="EMBL" id="QLYX01000005">
    <property type="protein sequence ID" value="RAY14738.1"/>
    <property type="molecule type" value="Genomic_DNA"/>
</dbReference>
<sequence length="64" mass="6886">MCQSCGWNHLTVSDVLGHGHDRLAASGGETRTSPRRCTAVSPLTRLRSTVGRRTNAVPQLNEVA</sequence>
<evidence type="ECO:0000313" key="2">
    <source>
        <dbReference type="Proteomes" id="UP000251891"/>
    </source>
</evidence>
<dbReference type="Proteomes" id="UP000251891">
    <property type="component" value="Unassembled WGS sequence"/>
</dbReference>